<reference evidence="2" key="1">
    <citation type="submission" date="2017-02" db="EMBL/GenBank/DDBJ databases">
        <authorList>
            <person name="Tafer H."/>
            <person name="Lopandic K."/>
        </authorList>
    </citation>
    <scope>NUCLEOTIDE SEQUENCE [LARGE SCALE GENOMIC DNA]</scope>
    <source>
        <strain evidence="2">CBS 366.77</strain>
    </source>
</reference>
<evidence type="ECO:0000313" key="2">
    <source>
        <dbReference type="Proteomes" id="UP000266188"/>
    </source>
</evidence>
<gene>
    <name evidence="1" type="ORF">PHISCL_10366</name>
</gene>
<dbReference type="Gene3D" id="1.25.10.10">
    <property type="entry name" value="Leucine-rich Repeat Variant"/>
    <property type="match status" value="1"/>
</dbReference>
<dbReference type="STRING" id="2070753.A0A3A2Z7L6"/>
<keyword evidence="1" id="KW-0251">Elongation factor</keyword>
<name>A0A3A2Z7L6_9EURO</name>
<proteinExistence type="predicted"/>
<dbReference type="EMBL" id="MVGC01001218">
    <property type="protein sequence ID" value="RJE17297.1"/>
    <property type="molecule type" value="Genomic_DNA"/>
</dbReference>
<evidence type="ECO:0000313" key="1">
    <source>
        <dbReference type="EMBL" id="RJE17297.1"/>
    </source>
</evidence>
<accession>A0A3A2Z7L6</accession>
<dbReference type="GO" id="GO:0003746">
    <property type="term" value="F:translation elongation factor activity"/>
    <property type="evidence" value="ECO:0007669"/>
    <property type="project" value="UniProtKB-KW"/>
</dbReference>
<protein>
    <submittedName>
        <fullName evidence="1">Elongation factor 3</fullName>
    </submittedName>
</protein>
<dbReference type="Proteomes" id="UP000266188">
    <property type="component" value="Unassembled WGS sequence"/>
</dbReference>
<dbReference type="InterPro" id="IPR011989">
    <property type="entry name" value="ARM-like"/>
</dbReference>
<organism evidence="1 2">
    <name type="scientific">Aspergillus sclerotialis</name>
    <dbReference type="NCBI Taxonomy" id="2070753"/>
    <lineage>
        <taxon>Eukaryota</taxon>
        <taxon>Fungi</taxon>
        <taxon>Dikarya</taxon>
        <taxon>Ascomycota</taxon>
        <taxon>Pezizomycotina</taxon>
        <taxon>Eurotiomycetes</taxon>
        <taxon>Eurotiomycetidae</taxon>
        <taxon>Eurotiales</taxon>
        <taxon>Aspergillaceae</taxon>
        <taxon>Aspergillus</taxon>
        <taxon>Aspergillus subgen. Polypaecilum</taxon>
    </lineage>
</organism>
<keyword evidence="1" id="KW-0648">Protein biosynthesis</keyword>
<comment type="caution">
    <text evidence="1">The sequence shown here is derived from an EMBL/GenBank/DDBJ whole genome shotgun (WGS) entry which is preliminary data.</text>
</comment>
<dbReference type="AlphaFoldDB" id="A0A3A2Z7L6"/>
<keyword evidence="2" id="KW-1185">Reference proteome</keyword>
<feature type="non-terminal residue" evidence="1">
    <location>
        <position position="139"/>
    </location>
</feature>
<dbReference type="SUPFAM" id="SSF48371">
    <property type="entry name" value="ARM repeat"/>
    <property type="match status" value="1"/>
</dbReference>
<dbReference type="Pfam" id="PF24987">
    <property type="entry name" value="HEAT_EF3_N"/>
    <property type="match status" value="1"/>
</dbReference>
<dbReference type="OrthoDB" id="5417584at2759"/>
<sequence>MSATPTSSSKETKQSIATLEQLLHQLSISKSQDEANGAAGNVATFLNGPIEEHDVPLKAVEILKKQLANKKDAVVRERALDGIRAVASHSTIAPGAEPYLISLLPLALAAVGDKMVSVKNAAQAASLAIVKAINPNAVK</sequence>
<dbReference type="InterPro" id="IPR016024">
    <property type="entry name" value="ARM-type_fold"/>
</dbReference>